<gene>
    <name evidence="2" type="ORF">AVL57_15200</name>
    <name evidence="3" type="ORF">Q4527_10800</name>
</gene>
<feature type="transmembrane region" description="Helical" evidence="1">
    <location>
        <begin position="101"/>
        <end position="120"/>
    </location>
</feature>
<dbReference type="PANTHER" id="PTHR28026">
    <property type="entry name" value="DUF962 DOMAIN PROTEIN (AFU_ORTHOLOGUE AFUA_8G05310)"/>
    <property type="match status" value="1"/>
</dbReference>
<keyword evidence="1" id="KW-0472">Membrane</keyword>
<dbReference type="EMBL" id="JAUOQI010000006">
    <property type="protein sequence ID" value="MDO6577884.1"/>
    <property type="molecule type" value="Genomic_DNA"/>
</dbReference>
<feature type="transmembrane region" description="Helical" evidence="1">
    <location>
        <begin position="21"/>
        <end position="40"/>
    </location>
</feature>
<dbReference type="Pfam" id="PF06127">
    <property type="entry name" value="Mpo1-like"/>
    <property type="match status" value="1"/>
</dbReference>
<keyword evidence="4" id="KW-1185">Reference proteome</keyword>
<evidence type="ECO:0000313" key="5">
    <source>
        <dbReference type="Proteomes" id="UP001170717"/>
    </source>
</evidence>
<dbReference type="AlphaFoldDB" id="A0AAW7Z3C9"/>
<keyword evidence="1" id="KW-0812">Transmembrane</keyword>
<dbReference type="EMBL" id="CP013926">
    <property type="protein sequence ID" value="AMJ75190.1"/>
    <property type="molecule type" value="Genomic_DNA"/>
</dbReference>
<evidence type="ECO:0000313" key="3">
    <source>
        <dbReference type="EMBL" id="MDO6577884.1"/>
    </source>
</evidence>
<dbReference type="KEGG" id="asq:AVL57_15200"/>
<feature type="transmembrane region" description="Helical" evidence="1">
    <location>
        <begin position="46"/>
        <end position="70"/>
    </location>
</feature>
<feature type="transmembrane region" description="Helical" evidence="1">
    <location>
        <begin position="77"/>
        <end position="95"/>
    </location>
</feature>
<proteinExistence type="predicted"/>
<evidence type="ECO:0000313" key="2">
    <source>
        <dbReference type="EMBL" id="AMJ75190.1"/>
    </source>
</evidence>
<reference evidence="2 4" key="1">
    <citation type="submission" date="2015-12" db="EMBL/GenBank/DDBJ databases">
        <title>Intraspecies pangenome expansion in the marine bacterium Alteromonas.</title>
        <authorList>
            <person name="Lopez-Perez M."/>
            <person name="Rodriguez-Valera F."/>
        </authorList>
    </citation>
    <scope>NUCLEOTIDE SEQUENCE [LARGE SCALE GENOMIC DNA]</scope>
    <source>
        <strain evidence="2 4">LMG 21861</strain>
    </source>
</reference>
<dbReference type="Proteomes" id="UP001170717">
    <property type="component" value="Unassembled WGS sequence"/>
</dbReference>
<keyword evidence="1" id="KW-1133">Transmembrane helix</keyword>
<evidence type="ECO:0000256" key="1">
    <source>
        <dbReference type="SAM" id="Phobius"/>
    </source>
</evidence>
<protein>
    <submittedName>
        <fullName evidence="3">DUF962 domain-containing protein</fullName>
    </submittedName>
</protein>
<dbReference type="GO" id="GO:0046521">
    <property type="term" value="P:sphingoid catabolic process"/>
    <property type="evidence" value="ECO:0007669"/>
    <property type="project" value="TreeGrafter"/>
</dbReference>
<reference evidence="3" key="2">
    <citation type="submission" date="2023-07" db="EMBL/GenBank/DDBJ databases">
        <title>Genome content predicts the carbon catabolic preferences of heterotrophic bacteria.</title>
        <authorList>
            <person name="Gralka M."/>
        </authorList>
    </citation>
    <scope>NUCLEOTIDE SEQUENCE</scope>
    <source>
        <strain evidence="3">F2M12</strain>
    </source>
</reference>
<evidence type="ECO:0000313" key="4">
    <source>
        <dbReference type="Proteomes" id="UP000056750"/>
    </source>
</evidence>
<name>A0AAW7Z3C9_9ALTE</name>
<dbReference type="RefSeq" id="WP_057790391.1">
    <property type="nucleotide sequence ID" value="NZ_CANLMS010000001.1"/>
</dbReference>
<organism evidence="3 5">
    <name type="scientific">Alteromonas stellipolaris</name>
    <dbReference type="NCBI Taxonomy" id="233316"/>
    <lineage>
        <taxon>Bacteria</taxon>
        <taxon>Pseudomonadati</taxon>
        <taxon>Pseudomonadota</taxon>
        <taxon>Gammaproteobacteria</taxon>
        <taxon>Alteromonadales</taxon>
        <taxon>Alteromonadaceae</taxon>
        <taxon>Alteromonas/Salinimonas group</taxon>
        <taxon>Alteromonas</taxon>
    </lineage>
</organism>
<sequence length="171" mass="18816">MKTLEQHLSEYAKYHRDQRNIFTHYIGIPLIVFAFLSLLSRPAFEVTAPIVGALLLSPALLVWVIGNVFYLKLDVKLGLTMVVLTGALLYIAQPLAQSATWLWLSASIGIFVGGWILQFVGHHFEGKKPAFVDDIMGLAIGPLFVVAELGFELGLRGELQAKIEETSGAVH</sequence>
<dbReference type="Proteomes" id="UP000056750">
    <property type="component" value="Chromosome"/>
</dbReference>
<accession>A0AAW7Z3C9</accession>
<dbReference type="InterPro" id="IPR009305">
    <property type="entry name" value="Mpo1-like"/>
</dbReference>
<dbReference type="GO" id="GO:0016020">
    <property type="term" value="C:membrane"/>
    <property type="evidence" value="ECO:0007669"/>
    <property type="project" value="GOC"/>
</dbReference>
<dbReference type="PANTHER" id="PTHR28026:SF9">
    <property type="entry name" value="2-HYDROXY-PALMITIC ACID DIOXYGENASE MPO1"/>
    <property type="match status" value="1"/>
</dbReference>